<evidence type="ECO:0008006" key="3">
    <source>
        <dbReference type="Google" id="ProtNLM"/>
    </source>
</evidence>
<dbReference type="InterPro" id="IPR014752">
    <property type="entry name" value="Arrestin-like_C"/>
</dbReference>
<keyword evidence="2" id="KW-1185">Reference proteome</keyword>
<organism evidence="1 2">
    <name type="scientific">Mycena chlorophos</name>
    <name type="common">Agaric fungus</name>
    <name type="synonym">Agaricus chlorophos</name>
    <dbReference type="NCBI Taxonomy" id="658473"/>
    <lineage>
        <taxon>Eukaryota</taxon>
        <taxon>Fungi</taxon>
        <taxon>Dikarya</taxon>
        <taxon>Basidiomycota</taxon>
        <taxon>Agaricomycotina</taxon>
        <taxon>Agaricomycetes</taxon>
        <taxon>Agaricomycetidae</taxon>
        <taxon>Agaricales</taxon>
        <taxon>Marasmiineae</taxon>
        <taxon>Mycenaceae</taxon>
        <taxon>Mycena</taxon>
    </lineage>
</organism>
<dbReference type="OrthoDB" id="3162660at2759"/>
<reference evidence="1" key="1">
    <citation type="submission" date="2020-05" db="EMBL/GenBank/DDBJ databases">
        <title>Mycena genomes resolve the evolution of fungal bioluminescence.</title>
        <authorList>
            <person name="Tsai I.J."/>
        </authorList>
    </citation>
    <scope>NUCLEOTIDE SEQUENCE</scope>
    <source>
        <strain evidence="1">110903Hualien_Pintung</strain>
    </source>
</reference>
<sequence length="422" mass="46560">MSAPPVYDNEGYRATPLPAYHARTYSVSGSRGSTEHEFPLNERKTKIRAMLKVISDAPSRESLPVILEGGSLVGSLVVHVPKSEKVTGVLILVRGELWLGGTHEPWTNGAAPRPDNFRFLDLSVPLWEKSQEGGGLLGDYNWPFSIPVPKEVLLEDPLSSGRKIKRNYNLPPTLQEQRGAVSIRYSISARIVYKTMFLEGDTQVQATFVYVPVLRPEPPTQARQSAYQSRLPIPGPLLDPGGWHHCESVTIKGTVFNVRPVEIICLLSLALPLSYTRGGFIPCFLTYHCSDPQALDLIAAPSAISISLQRHITCASIFTGNGHCSPPVNDTQECARAVFWPADPTQQYHNRRAFEGEIALPKTLKPTSAIAHFTLQYFVIIKPPRVIGFASARATNQPLLRQDVQVGTVFPRGPRPISYSPI</sequence>
<comment type="caution">
    <text evidence="1">The sequence shown here is derived from an EMBL/GenBank/DDBJ whole genome shotgun (WGS) entry which is preliminary data.</text>
</comment>
<evidence type="ECO:0000313" key="1">
    <source>
        <dbReference type="EMBL" id="KAF7319089.1"/>
    </source>
</evidence>
<dbReference type="Proteomes" id="UP000613580">
    <property type="component" value="Unassembled WGS sequence"/>
</dbReference>
<proteinExistence type="predicted"/>
<dbReference type="EMBL" id="JACAZE010000003">
    <property type="protein sequence ID" value="KAF7319089.1"/>
    <property type="molecule type" value="Genomic_DNA"/>
</dbReference>
<dbReference type="AlphaFoldDB" id="A0A8H6WNT8"/>
<dbReference type="Gene3D" id="2.60.40.640">
    <property type="match status" value="1"/>
</dbReference>
<accession>A0A8H6WNT8</accession>
<gene>
    <name evidence="1" type="ORF">HMN09_00245200</name>
</gene>
<evidence type="ECO:0000313" key="2">
    <source>
        <dbReference type="Proteomes" id="UP000613580"/>
    </source>
</evidence>
<name>A0A8H6WNT8_MYCCL</name>
<protein>
    <recommendedName>
        <fullName evidence="3">Arrestin-like N-terminal domain-containing protein</fullName>
    </recommendedName>
</protein>